<accession>A0A917V7K6</accession>
<dbReference type="NCBIfam" id="NF006743">
    <property type="entry name" value="PRK09270.1-2"/>
    <property type="match status" value="1"/>
</dbReference>
<comment type="caution">
    <text evidence="1">The sequence shown here is derived from an EMBL/GenBank/DDBJ whole genome shotgun (WGS) entry which is preliminary data.</text>
</comment>
<dbReference type="Gene3D" id="3.40.50.300">
    <property type="entry name" value="P-loop containing nucleotide triphosphate hydrolases"/>
    <property type="match status" value="3"/>
</dbReference>
<dbReference type="EMBL" id="BMPQ01000001">
    <property type="protein sequence ID" value="GGK47875.1"/>
    <property type="molecule type" value="Genomic_DNA"/>
</dbReference>
<protein>
    <submittedName>
        <fullName evidence="1">Nucleoside/nucleotide kinase family protein</fullName>
    </submittedName>
</protein>
<dbReference type="InterPro" id="IPR027417">
    <property type="entry name" value="P-loop_NTPase"/>
</dbReference>
<dbReference type="AlphaFoldDB" id="A0A917V7K6"/>
<sequence>MEIADRPALADLAADAWQLTARLPRAVLGLAGPPGAGKSTLARALVAHLGERAAYLPLDGFHLSNRQLARLALTSRKGSEPSFDVWGYVALLRRVLEDTDADIYVPDYDRTIDEPIAARHLVPPAARLIVTEGNYLACDLPGWREAYGLMRECWYVEAPGEVRQVRLVERQLAGGRSEVAARDWVRTNDDPNGKLVEESRDRCHRIVSTIGTDVSAIGMDMFKGQ</sequence>
<keyword evidence="1" id="KW-0418">Kinase</keyword>
<dbReference type="SUPFAM" id="SSF52540">
    <property type="entry name" value="P-loop containing nucleoside triphosphate hydrolases"/>
    <property type="match status" value="1"/>
</dbReference>
<name>A0A917V7K6_9ACTN</name>
<keyword evidence="1" id="KW-0808">Transferase</keyword>
<proteinExistence type="predicted"/>
<dbReference type="Proteomes" id="UP000637788">
    <property type="component" value="Unassembled WGS sequence"/>
</dbReference>
<dbReference type="GO" id="GO:0016301">
    <property type="term" value="F:kinase activity"/>
    <property type="evidence" value="ECO:0007669"/>
    <property type="project" value="UniProtKB-KW"/>
</dbReference>
<evidence type="ECO:0000313" key="2">
    <source>
        <dbReference type="Proteomes" id="UP000637788"/>
    </source>
</evidence>
<reference evidence="1" key="1">
    <citation type="journal article" date="2014" name="Int. J. Syst. Evol. Microbiol.">
        <title>Complete genome sequence of Corynebacterium casei LMG S-19264T (=DSM 44701T), isolated from a smear-ripened cheese.</title>
        <authorList>
            <consortium name="US DOE Joint Genome Institute (JGI-PGF)"/>
            <person name="Walter F."/>
            <person name="Albersmeier A."/>
            <person name="Kalinowski J."/>
            <person name="Ruckert C."/>
        </authorList>
    </citation>
    <scope>NUCLEOTIDE SEQUENCE</scope>
    <source>
        <strain evidence="1">JCM 3035</strain>
    </source>
</reference>
<gene>
    <name evidence="1" type="ORF">GCM10010094_04970</name>
</gene>
<reference evidence="1" key="2">
    <citation type="submission" date="2020-09" db="EMBL/GenBank/DDBJ databases">
        <authorList>
            <person name="Sun Q."/>
            <person name="Ohkuma M."/>
        </authorList>
    </citation>
    <scope>NUCLEOTIDE SEQUENCE</scope>
    <source>
        <strain evidence="1">JCM 3035</strain>
    </source>
</reference>
<evidence type="ECO:0000313" key="1">
    <source>
        <dbReference type="EMBL" id="GGK47875.1"/>
    </source>
</evidence>
<dbReference type="RefSeq" id="WP_189320214.1">
    <property type="nucleotide sequence ID" value="NZ_BMPQ01000001.1"/>
</dbReference>
<dbReference type="PANTHER" id="PTHR10285">
    <property type="entry name" value="URIDINE KINASE"/>
    <property type="match status" value="1"/>
</dbReference>
<organism evidence="1 2">
    <name type="scientific">Streptomyces flaveus</name>
    <dbReference type="NCBI Taxonomy" id="66370"/>
    <lineage>
        <taxon>Bacteria</taxon>
        <taxon>Bacillati</taxon>
        <taxon>Actinomycetota</taxon>
        <taxon>Actinomycetes</taxon>
        <taxon>Kitasatosporales</taxon>
        <taxon>Streptomycetaceae</taxon>
        <taxon>Streptomyces</taxon>
        <taxon>Streptomyces aurantiacus group</taxon>
    </lineage>
</organism>
<keyword evidence="2" id="KW-1185">Reference proteome</keyword>